<evidence type="ECO:0000313" key="1">
    <source>
        <dbReference type="EMBL" id="CAG8547916.1"/>
    </source>
</evidence>
<dbReference type="Proteomes" id="UP000789525">
    <property type="component" value="Unassembled WGS sequence"/>
</dbReference>
<accession>A0ACA9LSZ6</accession>
<evidence type="ECO:0000313" key="2">
    <source>
        <dbReference type="Proteomes" id="UP000789525"/>
    </source>
</evidence>
<proteinExistence type="predicted"/>
<sequence length="447" mass="50953">MSNPSSTSDVPPPVPTKKKKFLVDEKEEEDLESNQLSSDAIDVAAKFQRALDAFKKYKKQNGILEKEKEDLLAQNYNLRIQVDQARNSIDELVSRIESEKRRYQQRANNSDLEIQDLKRQIMQLKTEASQLQSRLGSATSVHWGDNDANNSVQLKNTISGIQSELEELTSVKGKEIVINEENATQLFQQYRCTMRTGEAKAKVVLSAVLQRLILETLFFHLNRYLLQSDASNLRQKIQSQLPPANQQASPRQHNPVKPNPRSSSLGLPHALEQNNNLEVEITATMISLCDLLSQLTESRQGSDDVSRVTPIKIRQQIYAILGTRGFCKEGHPFIEKLSNIILETLGKYRQFKSEERNLEARKKTIELVREIVHLYFRLKALEPAPEFNEFIEAGSSIQNNVMDGSWDDDSTEDLEVEVCYFPIISVKNKDNTRKVLCKGQVITRPKQ</sequence>
<reference evidence="1" key="1">
    <citation type="submission" date="2021-06" db="EMBL/GenBank/DDBJ databases">
        <authorList>
            <person name="Kallberg Y."/>
            <person name="Tangrot J."/>
            <person name="Rosling A."/>
        </authorList>
    </citation>
    <scope>NUCLEOTIDE SEQUENCE</scope>
    <source>
        <strain evidence="1">CL356</strain>
    </source>
</reference>
<comment type="caution">
    <text evidence="1">The sequence shown here is derived from an EMBL/GenBank/DDBJ whole genome shotgun (WGS) entry which is preliminary data.</text>
</comment>
<gene>
    <name evidence="1" type="ORF">ACOLOM_LOCUS4732</name>
</gene>
<dbReference type="EMBL" id="CAJVPT010008067">
    <property type="protein sequence ID" value="CAG8547916.1"/>
    <property type="molecule type" value="Genomic_DNA"/>
</dbReference>
<name>A0ACA9LSZ6_9GLOM</name>
<keyword evidence="2" id="KW-1185">Reference proteome</keyword>
<protein>
    <submittedName>
        <fullName evidence="1">15915_t:CDS:1</fullName>
    </submittedName>
</protein>
<organism evidence="1 2">
    <name type="scientific">Acaulospora colombiana</name>
    <dbReference type="NCBI Taxonomy" id="27376"/>
    <lineage>
        <taxon>Eukaryota</taxon>
        <taxon>Fungi</taxon>
        <taxon>Fungi incertae sedis</taxon>
        <taxon>Mucoromycota</taxon>
        <taxon>Glomeromycotina</taxon>
        <taxon>Glomeromycetes</taxon>
        <taxon>Diversisporales</taxon>
        <taxon>Acaulosporaceae</taxon>
        <taxon>Acaulospora</taxon>
    </lineage>
</organism>